<gene>
    <name evidence="2" type="ORF">GCM10010503_34050</name>
</gene>
<dbReference type="Proteomes" id="UP000620224">
    <property type="component" value="Unassembled WGS sequence"/>
</dbReference>
<dbReference type="AlphaFoldDB" id="A0A918J9D3"/>
<comment type="caution">
    <text evidence="2">The sequence shown here is derived from an EMBL/GenBank/DDBJ whole genome shotgun (WGS) entry which is preliminary data.</text>
</comment>
<evidence type="ECO:0000313" key="2">
    <source>
        <dbReference type="EMBL" id="GGW54005.1"/>
    </source>
</evidence>
<reference evidence="2" key="2">
    <citation type="submission" date="2020-09" db="EMBL/GenBank/DDBJ databases">
        <authorList>
            <person name="Sun Q."/>
            <person name="Ohkuma M."/>
        </authorList>
    </citation>
    <scope>NUCLEOTIDE SEQUENCE</scope>
    <source>
        <strain evidence="2">JCM 4490</strain>
    </source>
</reference>
<keyword evidence="3" id="KW-1185">Reference proteome</keyword>
<feature type="region of interest" description="Disordered" evidence="1">
    <location>
        <begin position="1"/>
        <end position="36"/>
    </location>
</feature>
<reference evidence="2" key="1">
    <citation type="journal article" date="2014" name="Int. J. Syst. Evol. Microbiol.">
        <title>Complete genome sequence of Corynebacterium casei LMG S-19264T (=DSM 44701T), isolated from a smear-ripened cheese.</title>
        <authorList>
            <consortium name="US DOE Joint Genome Institute (JGI-PGF)"/>
            <person name="Walter F."/>
            <person name="Albersmeier A."/>
            <person name="Kalinowski J."/>
            <person name="Ruckert C."/>
        </authorList>
    </citation>
    <scope>NUCLEOTIDE SEQUENCE</scope>
    <source>
        <strain evidence="2">JCM 4490</strain>
    </source>
</reference>
<name>A0A918J9D3_9ACTN</name>
<evidence type="ECO:0000313" key="3">
    <source>
        <dbReference type="Proteomes" id="UP000620224"/>
    </source>
</evidence>
<organism evidence="2 3">
    <name type="scientific">Streptomyces lucensis JCM 4490</name>
    <dbReference type="NCBI Taxonomy" id="1306176"/>
    <lineage>
        <taxon>Bacteria</taxon>
        <taxon>Bacillati</taxon>
        <taxon>Actinomycetota</taxon>
        <taxon>Actinomycetes</taxon>
        <taxon>Kitasatosporales</taxon>
        <taxon>Streptomycetaceae</taxon>
        <taxon>Streptomyces</taxon>
    </lineage>
</organism>
<sequence>MLSWSEVAVHGRTSAPYGRPTPEPAPARLRTGGSTPTARGVAAAVIAAAALVIAANAGPARAAEPTHAPTAVQHAAP</sequence>
<feature type="region of interest" description="Disordered" evidence="1">
    <location>
        <begin position="58"/>
        <end position="77"/>
    </location>
</feature>
<dbReference type="EMBL" id="BMUE01000006">
    <property type="protein sequence ID" value="GGW54005.1"/>
    <property type="molecule type" value="Genomic_DNA"/>
</dbReference>
<proteinExistence type="predicted"/>
<accession>A0A918J9D3</accession>
<protein>
    <submittedName>
        <fullName evidence="2">Uncharacterized protein</fullName>
    </submittedName>
</protein>
<evidence type="ECO:0000256" key="1">
    <source>
        <dbReference type="SAM" id="MobiDB-lite"/>
    </source>
</evidence>